<dbReference type="OrthoDB" id="369222at2"/>
<keyword evidence="1" id="KW-0805">Transcription regulation</keyword>
<dbReference type="EMBL" id="SRIB01000003">
    <property type="protein sequence ID" value="TFZ41094.1"/>
    <property type="molecule type" value="Genomic_DNA"/>
</dbReference>
<dbReference type="InterPro" id="IPR001761">
    <property type="entry name" value="Peripla_BP/Lac1_sug-bd_dom"/>
</dbReference>
<comment type="caution">
    <text evidence="5">The sequence shown here is derived from an EMBL/GenBank/DDBJ whole genome shotgun (WGS) entry which is preliminary data.</text>
</comment>
<dbReference type="GO" id="GO:0000976">
    <property type="term" value="F:transcription cis-regulatory region binding"/>
    <property type="evidence" value="ECO:0007669"/>
    <property type="project" value="TreeGrafter"/>
</dbReference>
<gene>
    <name evidence="5" type="ORF">E4100_03070</name>
</gene>
<evidence type="ECO:0000256" key="3">
    <source>
        <dbReference type="ARBA" id="ARBA00023163"/>
    </source>
</evidence>
<dbReference type="InterPro" id="IPR000843">
    <property type="entry name" value="HTH_LacI"/>
</dbReference>
<dbReference type="SUPFAM" id="SSF47413">
    <property type="entry name" value="lambda repressor-like DNA-binding domains"/>
    <property type="match status" value="1"/>
</dbReference>
<dbReference type="PRINTS" id="PR00036">
    <property type="entry name" value="HTHLACI"/>
</dbReference>
<organism evidence="5 6">
    <name type="scientific">Soehngenia longivitae</name>
    <dbReference type="NCBI Taxonomy" id="2562294"/>
    <lineage>
        <taxon>Bacteria</taxon>
        <taxon>Bacillati</taxon>
        <taxon>Bacillota</taxon>
        <taxon>Tissierellia</taxon>
        <taxon>Tissierellales</taxon>
        <taxon>Tissierellaceae</taxon>
        <taxon>Soehngenia</taxon>
    </lineage>
</organism>
<evidence type="ECO:0000313" key="5">
    <source>
        <dbReference type="EMBL" id="TFZ41094.1"/>
    </source>
</evidence>
<reference evidence="5 6" key="1">
    <citation type="submission" date="2019-03" db="EMBL/GenBank/DDBJ databases">
        <title>Draft genome sequence data and analysis of a Fermenting Bacterium, Soehngenia longevitae strain 1933PT, isolated from petroleum reservoir in Azerbaijan.</title>
        <authorList>
            <person name="Grouzdev D.S."/>
            <person name="Bidzhieva S.K."/>
            <person name="Sokolova D.S."/>
            <person name="Tourova T.P."/>
            <person name="Poltaraus A.B."/>
            <person name="Nazina T.N."/>
        </authorList>
    </citation>
    <scope>NUCLEOTIDE SEQUENCE [LARGE SCALE GENOMIC DNA]</scope>
    <source>
        <strain evidence="5 6">1933P</strain>
    </source>
</reference>
<keyword evidence="3" id="KW-0804">Transcription</keyword>
<evidence type="ECO:0000256" key="2">
    <source>
        <dbReference type="ARBA" id="ARBA00023125"/>
    </source>
</evidence>
<dbReference type="PANTHER" id="PTHR30146">
    <property type="entry name" value="LACI-RELATED TRANSCRIPTIONAL REPRESSOR"/>
    <property type="match status" value="1"/>
</dbReference>
<dbReference type="CDD" id="cd01392">
    <property type="entry name" value="HTH_LacI"/>
    <property type="match status" value="1"/>
</dbReference>
<dbReference type="InterPro" id="IPR010982">
    <property type="entry name" value="Lambda_DNA-bd_dom_sf"/>
</dbReference>
<accession>A0A4Z0D856</accession>
<dbReference type="CDD" id="cd06267">
    <property type="entry name" value="PBP1_LacI_sugar_binding-like"/>
    <property type="match status" value="1"/>
</dbReference>
<dbReference type="GO" id="GO:0003700">
    <property type="term" value="F:DNA-binding transcription factor activity"/>
    <property type="evidence" value="ECO:0007669"/>
    <property type="project" value="TreeGrafter"/>
</dbReference>
<dbReference type="Proteomes" id="UP000298381">
    <property type="component" value="Unassembled WGS sequence"/>
</dbReference>
<dbReference type="Gene3D" id="1.10.260.40">
    <property type="entry name" value="lambda repressor-like DNA-binding domains"/>
    <property type="match status" value="1"/>
</dbReference>
<evidence type="ECO:0000256" key="1">
    <source>
        <dbReference type="ARBA" id="ARBA00023015"/>
    </source>
</evidence>
<dbReference type="AlphaFoldDB" id="A0A4Z0D856"/>
<keyword evidence="6" id="KW-1185">Reference proteome</keyword>
<dbReference type="InterPro" id="IPR028082">
    <property type="entry name" value="Peripla_BP_I"/>
</dbReference>
<dbReference type="RefSeq" id="WP_135270575.1">
    <property type="nucleotide sequence ID" value="NZ_SRIB01000003.1"/>
</dbReference>
<dbReference type="PANTHER" id="PTHR30146:SF149">
    <property type="entry name" value="HTH-TYPE TRANSCRIPTIONAL REGULATOR EBGR"/>
    <property type="match status" value="1"/>
</dbReference>
<dbReference type="PROSITE" id="PS50932">
    <property type="entry name" value="HTH_LACI_2"/>
    <property type="match status" value="1"/>
</dbReference>
<evidence type="ECO:0000313" key="6">
    <source>
        <dbReference type="Proteomes" id="UP000298381"/>
    </source>
</evidence>
<dbReference type="SUPFAM" id="SSF53822">
    <property type="entry name" value="Periplasmic binding protein-like I"/>
    <property type="match status" value="1"/>
</dbReference>
<feature type="domain" description="HTH lacI-type" evidence="4">
    <location>
        <begin position="3"/>
        <end position="58"/>
    </location>
</feature>
<proteinExistence type="predicted"/>
<dbReference type="PROSITE" id="PS00356">
    <property type="entry name" value="HTH_LACI_1"/>
    <property type="match status" value="1"/>
</dbReference>
<dbReference type="Pfam" id="PF00356">
    <property type="entry name" value="LacI"/>
    <property type="match status" value="1"/>
</dbReference>
<keyword evidence="2" id="KW-0238">DNA-binding</keyword>
<dbReference type="Gene3D" id="3.40.50.2300">
    <property type="match status" value="2"/>
</dbReference>
<evidence type="ECO:0000259" key="4">
    <source>
        <dbReference type="PROSITE" id="PS50932"/>
    </source>
</evidence>
<dbReference type="SMART" id="SM00354">
    <property type="entry name" value="HTH_LACI"/>
    <property type="match status" value="1"/>
</dbReference>
<dbReference type="Pfam" id="PF00532">
    <property type="entry name" value="Peripla_BP_1"/>
    <property type="match status" value="1"/>
</dbReference>
<protein>
    <submittedName>
        <fullName evidence="5">LacI family transcriptional regulator</fullName>
    </submittedName>
</protein>
<sequence>MSITIKEIAELANVSSATVSKVLNDKAPYISDETKKRIFEIVNREGYIPNAVAKSLKVKSTKTIGIIIPDVMNLFFSELARGIEDAAEKRGYSVILCNSDNNEEKEKKYIQVLQEKMVDGIILTASEKSVERSLNMRKIPMVLLDRDINTDVKVGKIFVDNETGEYEACKYLIDKGIKEIAFISSNVISKSSSQRLSGYKKALLDNGIDVDEDLIYLDSYTIETGFNGVNEILKKRNFKGICCGNDLIAIGAINALEDKQINVPRDVKVIGFDDIQISKYINPPLTTVKQPIYQMGKEAVDMLINMIHGNEMEYEIILKTSLIERMSC</sequence>
<name>A0A4Z0D856_9FIRM</name>